<keyword evidence="3" id="KW-0064">Aspartyl protease</keyword>
<dbReference type="InterPro" id="IPR050951">
    <property type="entry name" value="Retrovirus_Pol_polyprotein"/>
</dbReference>
<evidence type="ECO:0000256" key="5">
    <source>
        <dbReference type="ARBA" id="ARBA00022842"/>
    </source>
</evidence>
<dbReference type="GO" id="GO:0015074">
    <property type="term" value="P:DNA integration"/>
    <property type="evidence" value="ECO:0007669"/>
    <property type="project" value="UniProtKB-KW"/>
</dbReference>
<evidence type="ECO:0000256" key="7">
    <source>
        <dbReference type="ARBA" id="ARBA00022918"/>
    </source>
</evidence>
<gene>
    <name evidence="12" type="ORF">LWI29_014068</name>
</gene>
<dbReference type="PROSITE" id="PS50013">
    <property type="entry name" value="CHROMO_2"/>
    <property type="match status" value="1"/>
</dbReference>
<dbReference type="Proteomes" id="UP001168877">
    <property type="component" value="Unassembled WGS sequence"/>
</dbReference>
<keyword evidence="9" id="KW-0238">DNA-binding</keyword>
<evidence type="ECO:0000256" key="4">
    <source>
        <dbReference type="ARBA" id="ARBA00022801"/>
    </source>
</evidence>
<proteinExistence type="predicted"/>
<dbReference type="InterPro" id="IPR023780">
    <property type="entry name" value="Chromo_domain"/>
</dbReference>
<accession>A0AA39W995</accession>
<evidence type="ECO:0000259" key="11">
    <source>
        <dbReference type="PROSITE" id="PS50013"/>
    </source>
</evidence>
<feature type="domain" description="Chromo" evidence="11">
    <location>
        <begin position="313"/>
        <end position="354"/>
    </location>
</feature>
<keyword evidence="8" id="KW-0808">Transferase</keyword>
<evidence type="ECO:0000313" key="13">
    <source>
        <dbReference type="Proteomes" id="UP001168877"/>
    </source>
</evidence>
<dbReference type="Pfam" id="PF24626">
    <property type="entry name" value="SH3_Tf2-1"/>
    <property type="match status" value="1"/>
</dbReference>
<organism evidence="12 13">
    <name type="scientific">Acer saccharum</name>
    <name type="common">Sugar maple</name>
    <dbReference type="NCBI Taxonomy" id="4024"/>
    <lineage>
        <taxon>Eukaryota</taxon>
        <taxon>Viridiplantae</taxon>
        <taxon>Streptophyta</taxon>
        <taxon>Embryophyta</taxon>
        <taxon>Tracheophyta</taxon>
        <taxon>Spermatophyta</taxon>
        <taxon>Magnoliopsida</taxon>
        <taxon>eudicotyledons</taxon>
        <taxon>Gunneridae</taxon>
        <taxon>Pentapetalae</taxon>
        <taxon>rosids</taxon>
        <taxon>malvids</taxon>
        <taxon>Sapindales</taxon>
        <taxon>Sapindaceae</taxon>
        <taxon>Hippocastanoideae</taxon>
        <taxon>Acereae</taxon>
        <taxon>Acer</taxon>
    </lineage>
</organism>
<keyword evidence="13" id="KW-1185">Reference proteome</keyword>
<dbReference type="EMBL" id="JAUESC010000001">
    <property type="protein sequence ID" value="KAK0607376.1"/>
    <property type="molecule type" value="Genomic_DNA"/>
</dbReference>
<comment type="caution">
    <text evidence="12">The sequence shown here is derived from an EMBL/GenBank/DDBJ whole genome shotgun (WGS) entry which is preliminary data.</text>
</comment>
<keyword evidence="4" id="KW-0378">Hydrolase</keyword>
<dbReference type="Pfam" id="PF17921">
    <property type="entry name" value="Integrase_H2C2"/>
    <property type="match status" value="1"/>
</dbReference>
<keyword evidence="10" id="KW-0233">DNA recombination</keyword>
<protein>
    <recommendedName>
        <fullName evidence="11">Chromo domain-containing protein</fullName>
    </recommendedName>
</protein>
<evidence type="ECO:0000256" key="8">
    <source>
        <dbReference type="ARBA" id="ARBA00022932"/>
    </source>
</evidence>
<evidence type="ECO:0000256" key="9">
    <source>
        <dbReference type="ARBA" id="ARBA00023125"/>
    </source>
</evidence>
<dbReference type="GO" id="GO:0006508">
    <property type="term" value="P:proteolysis"/>
    <property type="evidence" value="ECO:0007669"/>
    <property type="project" value="UniProtKB-KW"/>
</dbReference>
<dbReference type="AlphaFoldDB" id="A0AA39W995"/>
<name>A0AA39W995_ACESA</name>
<evidence type="ECO:0000256" key="10">
    <source>
        <dbReference type="ARBA" id="ARBA00023172"/>
    </source>
</evidence>
<keyword evidence="6" id="KW-0229">DNA integration</keyword>
<dbReference type="Gene3D" id="2.40.50.40">
    <property type="match status" value="1"/>
</dbReference>
<dbReference type="GO" id="GO:0006310">
    <property type="term" value="P:DNA recombination"/>
    <property type="evidence" value="ECO:0007669"/>
    <property type="project" value="UniProtKB-KW"/>
</dbReference>
<dbReference type="InterPro" id="IPR056924">
    <property type="entry name" value="SH3_Tf2-1"/>
</dbReference>
<evidence type="ECO:0000313" key="12">
    <source>
        <dbReference type="EMBL" id="KAK0607376.1"/>
    </source>
</evidence>
<reference evidence="12" key="2">
    <citation type="submission" date="2023-06" db="EMBL/GenBank/DDBJ databases">
        <authorList>
            <person name="Swenson N.G."/>
            <person name="Wegrzyn J.L."/>
            <person name="Mcevoy S.L."/>
        </authorList>
    </citation>
    <scope>NUCLEOTIDE SEQUENCE</scope>
    <source>
        <strain evidence="12">NS2018</strain>
        <tissue evidence="12">Leaf</tissue>
    </source>
</reference>
<keyword evidence="1" id="KW-0645">Protease</keyword>
<keyword evidence="7" id="KW-0695">RNA-directed DNA polymerase</keyword>
<keyword evidence="5" id="KW-0460">Magnesium</keyword>
<dbReference type="GO" id="GO:0004190">
    <property type="term" value="F:aspartic-type endopeptidase activity"/>
    <property type="evidence" value="ECO:0007669"/>
    <property type="project" value="UniProtKB-KW"/>
</dbReference>
<dbReference type="SUPFAM" id="SSF54160">
    <property type="entry name" value="Chromo domain-like"/>
    <property type="match status" value="1"/>
</dbReference>
<evidence type="ECO:0000256" key="2">
    <source>
        <dbReference type="ARBA" id="ARBA00022723"/>
    </source>
</evidence>
<evidence type="ECO:0000256" key="6">
    <source>
        <dbReference type="ARBA" id="ARBA00022908"/>
    </source>
</evidence>
<dbReference type="Pfam" id="PF00385">
    <property type="entry name" value="Chromo"/>
    <property type="match status" value="1"/>
</dbReference>
<sequence length="397" mass="45600">MDQRLLDYSHLRWITKLIGFDFELQYKAGAANRVADALSHRGADSDSSLSTYFVANFVDNVALRRDQLADPVLGAIIQSIKEGTVVCQGYVLRDDLLLHKGRLVLPQDSVWVVRLLHELHDTSFGGHSRFFRTFKKVLGNVFWHGMKKDVKDYVARCETTPFRVVYGRDPPTLLRLVEETSVVEDVNEKIRQRNAFLDELKEHLALAQHRMKQYAYAHRRELEFQPGNLVLLKLKPYRLRSLARKVNEKLSPRFYGPLEVLARIGKVAYRLKLPKTAKIHHVFHVSQLKRFHGREFQGQPLPPLLSEELELVVTPEAVLQVRREAGQPNIIKEVLVKWVGLPECDATWEPLQSLLAQFPDFNLGDKVLSEEGSNVRPPIKWVYSRRGKKVIGMESSG</sequence>
<dbReference type="GO" id="GO:0046872">
    <property type="term" value="F:metal ion binding"/>
    <property type="evidence" value="ECO:0007669"/>
    <property type="project" value="UniProtKB-KW"/>
</dbReference>
<dbReference type="GO" id="GO:0003964">
    <property type="term" value="F:RNA-directed DNA polymerase activity"/>
    <property type="evidence" value="ECO:0007669"/>
    <property type="project" value="UniProtKB-KW"/>
</dbReference>
<dbReference type="InterPro" id="IPR016197">
    <property type="entry name" value="Chromo-like_dom_sf"/>
</dbReference>
<keyword evidence="2" id="KW-0479">Metal-binding</keyword>
<evidence type="ECO:0000256" key="3">
    <source>
        <dbReference type="ARBA" id="ARBA00022750"/>
    </source>
</evidence>
<dbReference type="PANTHER" id="PTHR37984:SF5">
    <property type="entry name" value="PROTEIN NYNRIN-LIKE"/>
    <property type="match status" value="1"/>
</dbReference>
<keyword evidence="8" id="KW-0239">DNA-directed DNA polymerase</keyword>
<dbReference type="Gene3D" id="1.10.340.70">
    <property type="match status" value="1"/>
</dbReference>
<keyword evidence="8" id="KW-0548">Nucleotidyltransferase</keyword>
<dbReference type="GO" id="GO:0003677">
    <property type="term" value="F:DNA binding"/>
    <property type="evidence" value="ECO:0007669"/>
    <property type="project" value="UniProtKB-KW"/>
</dbReference>
<dbReference type="PANTHER" id="PTHR37984">
    <property type="entry name" value="PROTEIN CBG26694"/>
    <property type="match status" value="1"/>
</dbReference>
<dbReference type="GO" id="GO:0003887">
    <property type="term" value="F:DNA-directed DNA polymerase activity"/>
    <property type="evidence" value="ECO:0007669"/>
    <property type="project" value="UniProtKB-KW"/>
</dbReference>
<evidence type="ECO:0000256" key="1">
    <source>
        <dbReference type="ARBA" id="ARBA00022670"/>
    </source>
</evidence>
<dbReference type="InterPro" id="IPR000953">
    <property type="entry name" value="Chromo/chromo_shadow_dom"/>
</dbReference>
<reference evidence="12" key="1">
    <citation type="journal article" date="2022" name="Plant J.">
        <title>Strategies of tolerance reflected in two North American maple genomes.</title>
        <authorList>
            <person name="McEvoy S.L."/>
            <person name="Sezen U.U."/>
            <person name="Trouern-Trend A."/>
            <person name="McMahon S.M."/>
            <person name="Schaberg P.G."/>
            <person name="Yang J."/>
            <person name="Wegrzyn J.L."/>
            <person name="Swenson N.G."/>
        </authorList>
    </citation>
    <scope>NUCLEOTIDE SEQUENCE</scope>
    <source>
        <strain evidence="12">NS2018</strain>
    </source>
</reference>
<dbReference type="InterPro" id="IPR041588">
    <property type="entry name" value="Integrase_H2C2"/>
</dbReference>